<reference evidence="1 2" key="1">
    <citation type="submission" date="2018-07" db="EMBL/GenBank/DDBJ databases">
        <title>Genome sequence of Erythrobacter strain YH-07, an antagonistic bacterium isolated from Yellow Sea.</title>
        <authorList>
            <person name="Tang T."/>
            <person name="Liu Q."/>
            <person name="Sun X."/>
        </authorList>
    </citation>
    <scope>NUCLEOTIDE SEQUENCE [LARGE SCALE GENOMIC DNA]</scope>
    <source>
        <strain evidence="1 2">YH-07</strain>
        <plasmid evidence="1 2">unnamed</plasmid>
    </source>
</reference>
<proteinExistence type="predicted"/>
<dbReference type="RefSeq" id="WP_115418182.1">
    <property type="nucleotide sequence ID" value="NZ_CP031358.1"/>
</dbReference>
<dbReference type="EMBL" id="CP031358">
    <property type="protein sequence ID" value="AXK43869.1"/>
    <property type="molecule type" value="Genomic_DNA"/>
</dbReference>
<protein>
    <submittedName>
        <fullName evidence="1">Uncharacterized protein</fullName>
    </submittedName>
</protein>
<dbReference type="KEGG" id="err:DVR09_15555"/>
<geneLocation type="plasmid" evidence="1 2">
    <name>unnamed</name>
</geneLocation>
<evidence type="ECO:0000313" key="1">
    <source>
        <dbReference type="EMBL" id="AXK43869.1"/>
    </source>
</evidence>
<organism evidence="1 2">
    <name type="scientific">Erythrobacter aureus</name>
    <dbReference type="NCBI Taxonomy" id="2182384"/>
    <lineage>
        <taxon>Bacteria</taxon>
        <taxon>Pseudomonadati</taxon>
        <taxon>Pseudomonadota</taxon>
        <taxon>Alphaproteobacteria</taxon>
        <taxon>Sphingomonadales</taxon>
        <taxon>Erythrobacteraceae</taxon>
        <taxon>Erythrobacter/Porphyrobacter group</taxon>
        <taxon>Erythrobacter</taxon>
    </lineage>
</organism>
<evidence type="ECO:0000313" key="2">
    <source>
        <dbReference type="Proteomes" id="UP000254508"/>
    </source>
</evidence>
<keyword evidence="2" id="KW-1185">Reference proteome</keyword>
<dbReference type="Proteomes" id="UP000254508">
    <property type="component" value="Plasmid unnamed"/>
</dbReference>
<dbReference type="AlphaFoldDB" id="A0A345YIW7"/>
<sequence length="65" mass="7000">MLERAILPCLLAGGLLVGLGHVSEMINHQFDTATCAIKSYNGCIQPAEPAQQSASQHRYFSVQPS</sequence>
<accession>A0A345YIW7</accession>
<keyword evidence="1" id="KW-0614">Plasmid</keyword>
<gene>
    <name evidence="1" type="ORF">DVR09_15555</name>
</gene>
<name>A0A345YIW7_9SPHN</name>